<evidence type="ECO:0000313" key="4">
    <source>
        <dbReference type="EMBL" id="AST91665.1"/>
    </source>
</evidence>
<evidence type="ECO:0000313" key="5">
    <source>
        <dbReference type="Proteomes" id="UP000215224"/>
    </source>
</evidence>
<keyword evidence="2" id="KW-0560">Oxidoreductase</keyword>
<name>A0A223KQ71_9BACI</name>
<dbReference type="RefSeq" id="WP_066414201.1">
    <property type="nucleotide sequence ID" value="NZ_CP018866.1"/>
</dbReference>
<dbReference type="KEGG" id="bcoh:BC6307_10420"/>
<dbReference type="Gene3D" id="3.40.50.720">
    <property type="entry name" value="NAD(P)-binding Rossmann-like Domain"/>
    <property type="match status" value="1"/>
</dbReference>
<dbReference type="PANTHER" id="PTHR43976">
    <property type="entry name" value="SHORT CHAIN DEHYDROGENASE"/>
    <property type="match status" value="1"/>
</dbReference>
<dbReference type="PROSITE" id="PS00061">
    <property type="entry name" value="ADH_SHORT"/>
    <property type="match status" value="1"/>
</dbReference>
<keyword evidence="5" id="KW-1185">Reference proteome</keyword>
<evidence type="ECO:0000256" key="3">
    <source>
        <dbReference type="RuleBase" id="RU000363"/>
    </source>
</evidence>
<accession>A0A223KQ71</accession>
<proteinExistence type="inferred from homology"/>
<dbReference type="NCBIfam" id="NF005372">
    <property type="entry name" value="PRK06914.1"/>
    <property type="match status" value="1"/>
</dbReference>
<organism evidence="4 5">
    <name type="scientific">Sutcliffiella cohnii</name>
    <dbReference type="NCBI Taxonomy" id="33932"/>
    <lineage>
        <taxon>Bacteria</taxon>
        <taxon>Bacillati</taxon>
        <taxon>Bacillota</taxon>
        <taxon>Bacilli</taxon>
        <taxon>Bacillales</taxon>
        <taxon>Bacillaceae</taxon>
        <taxon>Sutcliffiella</taxon>
    </lineage>
</organism>
<reference evidence="4 5" key="1">
    <citation type="submission" date="2016-12" db="EMBL/GenBank/DDBJ databases">
        <title>The whole genome sequencing and assembly of Bacillus cohnii DSM 6307T strain.</title>
        <authorList>
            <person name="Lee Y.-J."/>
            <person name="Yi H."/>
            <person name="Bahn Y.-S."/>
            <person name="Kim J.F."/>
            <person name="Lee D.-W."/>
        </authorList>
    </citation>
    <scope>NUCLEOTIDE SEQUENCE [LARGE SCALE GENOMIC DNA]</scope>
    <source>
        <strain evidence="4 5">DSM 6307</strain>
    </source>
</reference>
<dbReference type="SUPFAM" id="SSF51735">
    <property type="entry name" value="NAD(P)-binding Rossmann-fold domains"/>
    <property type="match status" value="1"/>
</dbReference>
<dbReference type="STRING" id="1314751.GCA_001591425_01509"/>
<dbReference type="InterPro" id="IPR002347">
    <property type="entry name" value="SDR_fam"/>
</dbReference>
<dbReference type="PANTHER" id="PTHR43976:SF16">
    <property type="entry name" value="SHORT-CHAIN DEHYDROGENASE_REDUCTASE FAMILY PROTEIN"/>
    <property type="match status" value="1"/>
</dbReference>
<evidence type="ECO:0000256" key="1">
    <source>
        <dbReference type="ARBA" id="ARBA00006484"/>
    </source>
</evidence>
<dbReference type="InterPro" id="IPR036291">
    <property type="entry name" value="NAD(P)-bd_dom_sf"/>
</dbReference>
<dbReference type="Proteomes" id="UP000215224">
    <property type="component" value="Chromosome"/>
</dbReference>
<comment type="similarity">
    <text evidence="1 3">Belongs to the short-chain dehydrogenases/reductases (SDR) family.</text>
</comment>
<dbReference type="PRINTS" id="PR00080">
    <property type="entry name" value="SDRFAMILY"/>
</dbReference>
<sequence>MDRPICFITGTSSGFGLLTTIEMAKEGYTVIATMRNLQKKTLLVEEIERAGLSEFIHIIQLDVTNHNSIKEVIQTTIEKYDRIDVLINNAGYAFGSFIEEMKMEELREQFETNFFGLVALTKEVIPHMRQSRNGTIVNMSSISGHFGFPALGAYASSKFAVEGFSESLRFELLPFGIKVVLIEPGSYRTDIWTKGFSGIKVNETSPYAAYKSKMFQVVEHIEENAQNPLEVAETIVQAVKNPNPPLRYPVGRAIKTQIKWKNIIPWKWLEKQVSKKILK</sequence>
<gene>
    <name evidence="4" type="ORF">BC6307_10420</name>
</gene>
<dbReference type="Pfam" id="PF00106">
    <property type="entry name" value="adh_short"/>
    <property type="match status" value="1"/>
</dbReference>
<evidence type="ECO:0000256" key="2">
    <source>
        <dbReference type="ARBA" id="ARBA00023002"/>
    </source>
</evidence>
<dbReference type="GO" id="GO:0016491">
    <property type="term" value="F:oxidoreductase activity"/>
    <property type="evidence" value="ECO:0007669"/>
    <property type="project" value="UniProtKB-KW"/>
</dbReference>
<dbReference type="AlphaFoldDB" id="A0A223KQ71"/>
<dbReference type="InterPro" id="IPR051911">
    <property type="entry name" value="SDR_oxidoreductase"/>
</dbReference>
<dbReference type="EMBL" id="CP018866">
    <property type="protein sequence ID" value="AST91665.1"/>
    <property type="molecule type" value="Genomic_DNA"/>
</dbReference>
<dbReference type="PRINTS" id="PR00081">
    <property type="entry name" value="GDHRDH"/>
</dbReference>
<dbReference type="InterPro" id="IPR020904">
    <property type="entry name" value="Sc_DH/Rdtase_CS"/>
</dbReference>
<dbReference type="CDD" id="cd05374">
    <property type="entry name" value="17beta-HSD-like_SDR_c"/>
    <property type="match status" value="1"/>
</dbReference>
<protein>
    <submittedName>
        <fullName evidence="4">Short-chain dehydrogenase</fullName>
    </submittedName>
</protein>